<organism evidence="1">
    <name type="scientific">marine sediment metagenome</name>
    <dbReference type="NCBI Taxonomy" id="412755"/>
    <lineage>
        <taxon>unclassified sequences</taxon>
        <taxon>metagenomes</taxon>
        <taxon>ecological metagenomes</taxon>
    </lineage>
</organism>
<dbReference type="EMBL" id="LAZR01043063">
    <property type="protein sequence ID" value="KKL07992.1"/>
    <property type="molecule type" value="Genomic_DNA"/>
</dbReference>
<comment type="caution">
    <text evidence="1">The sequence shown here is derived from an EMBL/GenBank/DDBJ whole genome shotgun (WGS) entry which is preliminary data.</text>
</comment>
<feature type="non-terminal residue" evidence="1">
    <location>
        <position position="281"/>
    </location>
</feature>
<accession>A0A0F9B2H0</accession>
<reference evidence="1" key="1">
    <citation type="journal article" date="2015" name="Nature">
        <title>Complex archaea that bridge the gap between prokaryotes and eukaryotes.</title>
        <authorList>
            <person name="Spang A."/>
            <person name="Saw J.H."/>
            <person name="Jorgensen S.L."/>
            <person name="Zaremba-Niedzwiedzka K."/>
            <person name="Martijn J."/>
            <person name="Lind A.E."/>
            <person name="van Eijk R."/>
            <person name="Schleper C."/>
            <person name="Guy L."/>
            <person name="Ettema T.J."/>
        </authorList>
    </citation>
    <scope>NUCLEOTIDE SEQUENCE</scope>
</reference>
<gene>
    <name evidence="1" type="ORF">LCGC14_2580390</name>
</gene>
<proteinExistence type="predicted"/>
<sequence>MAQYRAFDEGAGRLVRGGDPRDFAVSGQCGRRRFKRAALSLRKGSAKTELLAWIVAAELAPDGPVRCDGFRKIRGVWLPVARPVRNPYIPLLTYTEEQSEELAYGALREILLRSPIADRFDIGLNRIIRLGKGGNADGKAEAVAGSPSARDGARTTMNAVDESHRLSTPSLKKAHQTMLQNIPKRKASDAWTLEITTAYMPGEKSVAEETHRYAKAVDEGRIKDSKLFFFHRQASDGYRLEDRADRRKAVVEASGPVAAWSSIDEITDQYDDPTVDRTYWE</sequence>
<protein>
    <recommendedName>
        <fullName evidence="2">Terminase large subunit gp17-like C-terminal domain-containing protein</fullName>
    </recommendedName>
</protein>
<evidence type="ECO:0000313" key="1">
    <source>
        <dbReference type="EMBL" id="KKL07992.1"/>
    </source>
</evidence>
<dbReference type="AlphaFoldDB" id="A0A0F9B2H0"/>
<name>A0A0F9B2H0_9ZZZZ</name>
<evidence type="ECO:0008006" key="2">
    <source>
        <dbReference type="Google" id="ProtNLM"/>
    </source>
</evidence>